<dbReference type="InterPro" id="IPR005312">
    <property type="entry name" value="DUF1759"/>
</dbReference>
<evidence type="ECO:0000313" key="4">
    <source>
        <dbReference type="Proteomes" id="UP001162162"/>
    </source>
</evidence>
<dbReference type="Pfam" id="PF03564">
    <property type="entry name" value="DUF1759"/>
    <property type="match status" value="1"/>
</dbReference>
<sequence length="917" mass="104577">MTDLATAIRKRGSVKSKLTNFSKFVKKVQDKDSVVETDLIQLKERLKTLEHVKYEFDEIQGQIEMFAENADLESQYAQKKFIYDNDDNSSNASSSHNTCKRVDREKSNTLPENVGSSEPNQDLTIVQGGRERKSNILSENQNVSHIKLPTINLPKFSGVYQNWLEFRDTFRSIIHDNNSISSVQKFHYLRTSLESDASLIIKSLEISSANYEVAWNALLERYDNNKLLIHNHIKALFNGESIHRENASGLRKLIDDFSKNLRALEQLKQPVKEWDTLLIYIISRNSYNVTLREWENAKADLESPNFHDIKHFLNSRADMLEMVAQSSLEKRRSYHGSTTRGFLTTEPVEVRCVICGGTHYAQNCKDLLKLTPMEREKKVRTLHLCINCLKKGHHSKVCRRGTCNKCNEKHHTLLHSEPCKSKDSIQNRNDTAEKASEATTTLGKSSVTLSACGSVDYVFLSTAYVQVTAPDVSAHIIRALLDCGVQSSFVTKNSIKLLKVNTTSVDITVRGLNNVPSNIFSKCEMNVQSLYNNYSLNQWFFVIDTIAGNIPAVNVDVSKLAIPDHINLADPTFFKPNKIDMLIGSDMFWGLLCVGPNNPVLQKTKFGWIISGPIDLKCSSITCNFAQSFDNEPEVQKCLVKFWEIEEVPSKPSRSADEIACEGHFINTTKRDKDGRFIVTLSIKLSVEYLGDSFEIAKKRFLSLELNIFNFGENLNTSPVLIIFESHQVTTRFIKNSQFEYFQTEINSLDKGKSLKNNIWLSLNPFLDSEGILRVGERLNYSQFPFEKKHPSILSSQSYLTQLIVRRTHLRLLHAGPQHTLAAIREEYCTVGGRTLVKQIVRKCIPCFKYRPKLIKPIMAPLPEMRLSSRQPFEIFIQKIKGEVPPILILTMIYYLHYHANEPRKGLQCLLGRTAKR</sequence>
<comment type="caution">
    <text evidence="3">The sequence shown here is derived from an EMBL/GenBank/DDBJ whole genome shotgun (WGS) entry which is preliminary data.</text>
</comment>
<dbReference type="AlphaFoldDB" id="A0AAV8ZF40"/>
<evidence type="ECO:0000256" key="1">
    <source>
        <dbReference type="SAM" id="MobiDB-lite"/>
    </source>
</evidence>
<feature type="region of interest" description="Disordered" evidence="1">
    <location>
        <begin position="86"/>
        <end position="121"/>
    </location>
</feature>
<evidence type="ECO:0000259" key="2">
    <source>
        <dbReference type="Pfam" id="PF17921"/>
    </source>
</evidence>
<dbReference type="PANTHER" id="PTHR47331">
    <property type="entry name" value="PHD-TYPE DOMAIN-CONTAINING PROTEIN"/>
    <property type="match status" value="1"/>
</dbReference>
<accession>A0AAV8ZF40</accession>
<feature type="domain" description="Integrase zinc-binding" evidence="2">
    <location>
        <begin position="800"/>
        <end position="852"/>
    </location>
</feature>
<reference evidence="3" key="1">
    <citation type="journal article" date="2023" name="Insect Mol. Biol.">
        <title>Genome sequencing provides insights into the evolution of gene families encoding plant cell wall-degrading enzymes in longhorned beetles.</title>
        <authorList>
            <person name="Shin N.R."/>
            <person name="Okamura Y."/>
            <person name="Kirsch R."/>
            <person name="Pauchet Y."/>
        </authorList>
    </citation>
    <scope>NUCLEOTIDE SEQUENCE</scope>
    <source>
        <strain evidence="3">AMC_N1</strain>
    </source>
</reference>
<dbReference type="PANTHER" id="PTHR47331:SF5">
    <property type="entry name" value="RIBONUCLEASE H"/>
    <property type="match status" value="1"/>
</dbReference>
<proteinExistence type="predicted"/>
<evidence type="ECO:0000313" key="3">
    <source>
        <dbReference type="EMBL" id="KAJ8962889.1"/>
    </source>
</evidence>
<dbReference type="Pfam" id="PF17921">
    <property type="entry name" value="Integrase_H2C2"/>
    <property type="match status" value="1"/>
</dbReference>
<gene>
    <name evidence="3" type="ORF">NQ318_001298</name>
</gene>
<keyword evidence="4" id="KW-1185">Reference proteome</keyword>
<dbReference type="EMBL" id="JAPWTK010000002">
    <property type="protein sequence ID" value="KAJ8962889.1"/>
    <property type="molecule type" value="Genomic_DNA"/>
</dbReference>
<organism evidence="3 4">
    <name type="scientific">Aromia moschata</name>
    <dbReference type="NCBI Taxonomy" id="1265417"/>
    <lineage>
        <taxon>Eukaryota</taxon>
        <taxon>Metazoa</taxon>
        <taxon>Ecdysozoa</taxon>
        <taxon>Arthropoda</taxon>
        <taxon>Hexapoda</taxon>
        <taxon>Insecta</taxon>
        <taxon>Pterygota</taxon>
        <taxon>Neoptera</taxon>
        <taxon>Endopterygota</taxon>
        <taxon>Coleoptera</taxon>
        <taxon>Polyphaga</taxon>
        <taxon>Cucujiformia</taxon>
        <taxon>Chrysomeloidea</taxon>
        <taxon>Cerambycidae</taxon>
        <taxon>Cerambycinae</taxon>
        <taxon>Callichromatini</taxon>
        <taxon>Aromia</taxon>
    </lineage>
</organism>
<name>A0AAV8ZF40_9CUCU</name>
<dbReference type="Proteomes" id="UP001162162">
    <property type="component" value="Unassembled WGS sequence"/>
</dbReference>
<feature type="compositionally biased region" description="Polar residues" evidence="1">
    <location>
        <begin position="108"/>
        <end position="121"/>
    </location>
</feature>
<protein>
    <recommendedName>
        <fullName evidence="2">Integrase zinc-binding domain-containing protein</fullName>
    </recommendedName>
</protein>
<dbReference type="InterPro" id="IPR041588">
    <property type="entry name" value="Integrase_H2C2"/>
</dbReference>